<evidence type="ECO:0000256" key="2">
    <source>
        <dbReference type="ARBA" id="ARBA00010868"/>
    </source>
</evidence>
<dbReference type="OrthoDB" id="9447832at2759"/>
<dbReference type="GO" id="GO:0070098">
    <property type="term" value="P:chemokine-mediated signaling pathway"/>
    <property type="evidence" value="ECO:0007669"/>
    <property type="project" value="TreeGrafter"/>
</dbReference>
<dbReference type="GO" id="GO:0005615">
    <property type="term" value="C:extracellular space"/>
    <property type="evidence" value="ECO:0007669"/>
    <property type="project" value="UniProtKB-KW"/>
</dbReference>
<reference evidence="10" key="3">
    <citation type="submission" date="2025-09" db="UniProtKB">
        <authorList>
            <consortium name="Ensembl"/>
        </authorList>
    </citation>
    <scope>IDENTIFICATION</scope>
    <source>
        <strain evidence="10">2N</strain>
    </source>
</reference>
<evidence type="ECO:0000256" key="6">
    <source>
        <dbReference type="ARBA" id="ARBA00022729"/>
    </source>
</evidence>
<feature type="domain" description="Chemokine interleukin-8-like" evidence="9">
    <location>
        <begin position="52"/>
        <end position="110"/>
    </location>
</feature>
<dbReference type="GO" id="GO:0008009">
    <property type="term" value="F:chemokine activity"/>
    <property type="evidence" value="ECO:0007669"/>
    <property type="project" value="InterPro"/>
</dbReference>
<dbReference type="InterPro" id="IPR000827">
    <property type="entry name" value="Chemokine_CC_CS"/>
</dbReference>
<evidence type="ECO:0000313" key="11">
    <source>
        <dbReference type="Proteomes" id="UP000005447"/>
    </source>
</evidence>
<evidence type="ECO:0000256" key="7">
    <source>
        <dbReference type="ARBA" id="ARBA00023157"/>
    </source>
</evidence>
<keyword evidence="4 8" id="KW-0202">Cytokine</keyword>
<dbReference type="FunFam" id="2.40.50.40:FF:000002">
    <property type="entry name" value="C-C motif chemokine"/>
    <property type="match status" value="1"/>
</dbReference>
<evidence type="ECO:0000256" key="3">
    <source>
        <dbReference type="ARBA" id="ARBA00022500"/>
    </source>
</evidence>
<dbReference type="PANTHER" id="PTHR12015">
    <property type="entry name" value="SMALL INDUCIBLE CYTOKINE A"/>
    <property type="match status" value="1"/>
</dbReference>
<dbReference type="KEGG" id="cpoc:100735921"/>
<evidence type="ECO:0000259" key="9">
    <source>
        <dbReference type="SMART" id="SM00199"/>
    </source>
</evidence>
<evidence type="ECO:0000256" key="1">
    <source>
        <dbReference type="ARBA" id="ARBA00004613"/>
    </source>
</evidence>
<dbReference type="EMBL" id="AAKN02033105">
    <property type="status" value="NOT_ANNOTATED_CDS"/>
    <property type="molecule type" value="Genomic_DNA"/>
</dbReference>
<dbReference type="PROSITE" id="PS00472">
    <property type="entry name" value="SMALL_CYTOKINES_CC"/>
    <property type="match status" value="1"/>
</dbReference>
<dbReference type="Bgee" id="ENSCPOG00000039417">
    <property type="expression patterns" value="Expressed in uterine cervix and 10 other cell types or tissues"/>
</dbReference>
<evidence type="ECO:0000256" key="5">
    <source>
        <dbReference type="ARBA" id="ARBA00022525"/>
    </source>
</evidence>
<keyword evidence="5 8" id="KW-0964">Secreted</keyword>
<comment type="similarity">
    <text evidence="2 8">Belongs to the intercrine beta (chemokine CC) family.</text>
</comment>
<dbReference type="GO" id="GO:0030335">
    <property type="term" value="P:positive regulation of cell migration"/>
    <property type="evidence" value="ECO:0007669"/>
    <property type="project" value="TreeGrafter"/>
</dbReference>
<dbReference type="AlphaFoldDB" id="A0A286XAQ7"/>
<dbReference type="Ensembl" id="ENSCPOT00000031748.1">
    <property type="protein sequence ID" value="ENSCPOP00000022515.1"/>
    <property type="gene ID" value="ENSCPOG00000039417.1"/>
</dbReference>
<dbReference type="InterPro" id="IPR001811">
    <property type="entry name" value="Chemokine_IL8-like_dom"/>
</dbReference>
<dbReference type="GO" id="GO:0061844">
    <property type="term" value="P:antimicrobial humoral immune response mediated by antimicrobial peptide"/>
    <property type="evidence" value="ECO:0007669"/>
    <property type="project" value="TreeGrafter"/>
</dbReference>
<organism evidence="10 11">
    <name type="scientific">Cavia porcellus</name>
    <name type="common">Guinea pig</name>
    <dbReference type="NCBI Taxonomy" id="10141"/>
    <lineage>
        <taxon>Eukaryota</taxon>
        <taxon>Metazoa</taxon>
        <taxon>Chordata</taxon>
        <taxon>Craniata</taxon>
        <taxon>Vertebrata</taxon>
        <taxon>Euteleostomi</taxon>
        <taxon>Mammalia</taxon>
        <taxon>Eutheria</taxon>
        <taxon>Euarchontoglires</taxon>
        <taxon>Glires</taxon>
        <taxon>Rodentia</taxon>
        <taxon>Hystricomorpha</taxon>
        <taxon>Caviidae</taxon>
        <taxon>Cavia</taxon>
    </lineage>
</organism>
<protein>
    <recommendedName>
        <fullName evidence="8">C-C motif chemokine</fullName>
    </recommendedName>
</protein>
<dbReference type="SMART" id="SM00199">
    <property type="entry name" value="SCY"/>
    <property type="match status" value="1"/>
</dbReference>
<name>A0A286XAQ7_CAVPO</name>
<dbReference type="GO" id="GO:0048020">
    <property type="term" value="F:CCR chemokine receptor binding"/>
    <property type="evidence" value="ECO:0007669"/>
    <property type="project" value="TreeGrafter"/>
</dbReference>
<reference evidence="10" key="2">
    <citation type="submission" date="2025-08" db="UniProtKB">
        <authorList>
            <consortium name="Ensembl"/>
        </authorList>
    </citation>
    <scope>IDENTIFICATION</scope>
    <source>
        <strain evidence="10">2N</strain>
    </source>
</reference>
<keyword evidence="3 8" id="KW-0145">Chemotaxis</keyword>
<evidence type="ECO:0000256" key="8">
    <source>
        <dbReference type="RuleBase" id="RU361150"/>
    </source>
</evidence>
<dbReference type="SUPFAM" id="SSF54117">
    <property type="entry name" value="Interleukin 8-like chemokines"/>
    <property type="match status" value="1"/>
</dbReference>
<dbReference type="CDD" id="cd00272">
    <property type="entry name" value="Chemokine_CC"/>
    <property type="match status" value="1"/>
</dbReference>
<dbReference type="STRING" id="10141.ENSCPOP00000022515"/>
<accession>A0A286XAQ7</accession>
<keyword evidence="11" id="KW-1185">Reference proteome</keyword>
<keyword evidence="6 8" id="KW-0732">Signal</keyword>
<dbReference type="GO" id="GO:0006954">
    <property type="term" value="P:inflammatory response"/>
    <property type="evidence" value="ECO:0007669"/>
    <property type="project" value="TreeGrafter"/>
</dbReference>
<dbReference type="InterPro" id="IPR039809">
    <property type="entry name" value="Chemokine_b/g/d"/>
</dbReference>
<dbReference type="InterPro" id="IPR036048">
    <property type="entry name" value="Interleukin_8-like_sf"/>
</dbReference>
<dbReference type="InParanoid" id="A0A286XAQ7"/>
<feature type="signal peptide" evidence="8">
    <location>
        <begin position="1"/>
        <end position="23"/>
    </location>
</feature>
<evidence type="ECO:0000256" key="4">
    <source>
        <dbReference type="ARBA" id="ARBA00022514"/>
    </source>
</evidence>
<evidence type="ECO:0000313" key="10">
    <source>
        <dbReference type="Ensembl" id="ENSCPOP00000022515.1"/>
    </source>
</evidence>
<reference evidence="11" key="1">
    <citation type="journal article" date="2011" name="Nature">
        <title>A high-resolution map of human evolutionary constraint using 29 mammals.</title>
        <authorList>
            <person name="Lindblad-Toh K."/>
            <person name="Garber M."/>
            <person name="Zuk O."/>
            <person name="Lin M.F."/>
            <person name="Parker B.J."/>
            <person name="Washietl S."/>
            <person name="Kheradpour P."/>
            <person name="Ernst J."/>
            <person name="Jordan G."/>
            <person name="Mauceli E."/>
            <person name="Ward L.D."/>
            <person name="Lowe C.B."/>
            <person name="Holloway A.K."/>
            <person name="Clamp M."/>
            <person name="Gnerre S."/>
            <person name="Alfoldi J."/>
            <person name="Beal K."/>
            <person name="Chang J."/>
            <person name="Clawson H."/>
            <person name="Cuff J."/>
            <person name="Di Palma F."/>
            <person name="Fitzgerald S."/>
            <person name="Flicek P."/>
            <person name="Guttman M."/>
            <person name="Hubisz M.J."/>
            <person name="Jaffe D.B."/>
            <person name="Jungreis I."/>
            <person name="Kent W.J."/>
            <person name="Kostka D."/>
            <person name="Lara M."/>
            <person name="Martins A.L."/>
            <person name="Massingham T."/>
            <person name="Moltke I."/>
            <person name="Raney B.J."/>
            <person name="Rasmussen M.D."/>
            <person name="Robinson J."/>
            <person name="Stark A."/>
            <person name="Vilella A.J."/>
            <person name="Wen J."/>
            <person name="Xie X."/>
            <person name="Zody M.C."/>
            <person name="Baldwin J."/>
            <person name="Bloom T."/>
            <person name="Chin C.W."/>
            <person name="Heiman D."/>
            <person name="Nicol R."/>
            <person name="Nusbaum C."/>
            <person name="Young S."/>
            <person name="Wilkinson J."/>
            <person name="Worley K.C."/>
            <person name="Kovar C.L."/>
            <person name="Muzny D.M."/>
            <person name="Gibbs R.A."/>
            <person name="Cree A."/>
            <person name="Dihn H.H."/>
            <person name="Fowler G."/>
            <person name="Jhangiani S."/>
            <person name="Joshi V."/>
            <person name="Lee S."/>
            <person name="Lewis L.R."/>
            <person name="Nazareth L.V."/>
            <person name="Okwuonu G."/>
            <person name="Santibanez J."/>
            <person name="Warren W.C."/>
            <person name="Mardis E.R."/>
            <person name="Weinstock G.M."/>
            <person name="Wilson R.K."/>
            <person name="Delehaunty K."/>
            <person name="Dooling D."/>
            <person name="Fronik C."/>
            <person name="Fulton L."/>
            <person name="Fulton B."/>
            <person name="Graves T."/>
            <person name="Minx P."/>
            <person name="Sodergren E."/>
            <person name="Birney E."/>
            <person name="Margulies E.H."/>
            <person name="Herrero J."/>
            <person name="Green E.D."/>
            <person name="Haussler D."/>
            <person name="Siepel A."/>
            <person name="Goldman N."/>
            <person name="Pollard K.S."/>
            <person name="Pedersen J.S."/>
            <person name="Lander E.S."/>
            <person name="Kellis M."/>
        </authorList>
    </citation>
    <scope>NUCLEOTIDE SEQUENCE [LARGE SCALE GENOMIC DNA]</scope>
    <source>
        <strain evidence="11">2N</strain>
    </source>
</reference>
<dbReference type="VEuPathDB" id="HostDB:ENSCPOG00000039417"/>
<dbReference type="OMA" id="FHHPSDC"/>
<dbReference type="FunCoup" id="A0A286XAQ7">
    <property type="interactions" value="488"/>
</dbReference>
<sequence>MRMKVSTAALSFLILAAVLGSQAQLIYDMELELQRTVDQHQLPTIQHGFHQPADCCFSYTSRKIQCRLMEDYFRTSSGCPRPGVIFLTKKGKLVCADPSDRRVQDCIRNLTPTSLPEILDTLKLA</sequence>
<proteinExistence type="inferred from homology"/>
<dbReference type="Proteomes" id="UP000005447">
    <property type="component" value="Unassembled WGS sequence"/>
</dbReference>
<dbReference type="Pfam" id="PF00048">
    <property type="entry name" value="IL8"/>
    <property type="match status" value="1"/>
</dbReference>
<dbReference type="PANTHER" id="PTHR12015:SF77">
    <property type="entry name" value="C-C MOTIF CHEMOKINE 15"/>
    <property type="match status" value="1"/>
</dbReference>
<dbReference type="Gene3D" id="2.40.50.40">
    <property type="match status" value="1"/>
</dbReference>
<dbReference type="GeneTree" id="ENSGT01100000263482"/>
<gene>
    <name evidence="10" type="primary">LOC101788094</name>
</gene>
<feature type="chain" id="PRO_5011330516" description="C-C motif chemokine" evidence="8">
    <location>
        <begin position="24"/>
        <end position="125"/>
    </location>
</feature>
<keyword evidence="7" id="KW-1015">Disulfide bond</keyword>
<comment type="subcellular location">
    <subcellularLocation>
        <location evidence="1 8">Secreted</location>
    </subcellularLocation>
</comment>